<dbReference type="SUPFAM" id="SSF103473">
    <property type="entry name" value="MFS general substrate transporter"/>
    <property type="match status" value="1"/>
</dbReference>
<evidence type="ECO:0000313" key="10">
    <source>
        <dbReference type="Proteomes" id="UP001500221"/>
    </source>
</evidence>
<reference evidence="10" key="1">
    <citation type="journal article" date="2019" name="Int. J. Syst. Evol. Microbiol.">
        <title>The Global Catalogue of Microorganisms (GCM) 10K type strain sequencing project: providing services to taxonomists for standard genome sequencing and annotation.</title>
        <authorList>
            <consortium name="The Broad Institute Genomics Platform"/>
            <consortium name="The Broad Institute Genome Sequencing Center for Infectious Disease"/>
            <person name="Wu L."/>
            <person name="Ma J."/>
        </authorList>
    </citation>
    <scope>NUCLEOTIDE SEQUENCE [LARGE SCALE GENOMIC DNA]</scope>
    <source>
        <strain evidence="10">JCM 18459</strain>
    </source>
</reference>
<evidence type="ECO:0000313" key="9">
    <source>
        <dbReference type="EMBL" id="GAA5140698.1"/>
    </source>
</evidence>
<dbReference type="NCBIfam" id="TIGR00711">
    <property type="entry name" value="efflux_EmrB"/>
    <property type="match status" value="1"/>
</dbReference>
<dbReference type="InterPro" id="IPR004638">
    <property type="entry name" value="EmrB-like"/>
</dbReference>
<dbReference type="InterPro" id="IPR011701">
    <property type="entry name" value="MFS"/>
</dbReference>
<evidence type="ECO:0000256" key="3">
    <source>
        <dbReference type="ARBA" id="ARBA00022475"/>
    </source>
</evidence>
<evidence type="ECO:0000256" key="5">
    <source>
        <dbReference type="ARBA" id="ARBA00022989"/>
    </source>
</evidence>
<dbReference type="PROSITE" id="PS50850">
    <property type="entry name" value="MFS"/>
    <property type="match status" value="1"/>
</dbReference>
<keyword evidence="2" id="KW-0813">Transport</keyword>
<keyword evidence="10" id="KW-1185">Reference proteome</keyword>
<evidence type="ECO:0000256" key="4">
    <source>
        <dbReference type="ARBA" id="ARBA00022692"/>
    </source>
</evidence>
<name>A0ABP9P9F8_9ACTN</name>
<dbReference type="Proteomes" id="UP001500221">
    <property type="component" value="Unassembled WGS sequence"/>
</dbReference>
<evidence type="ECO:0000259" key="8">
    <source>
        <dbReference type="PROSITE" id="PS50850"/>
    </source>
</evidence>
<keyword evidence="5 7" id="KW-1133">Transmembrane helix</keyword>
<feature type="transmembrane region" description="Helical" evidence="7">
    <location>
        <begin position="163"/>
        <end position="183"/>
    </location>
</feature>
<feature type="transmembrane region" description="Helical" evidence="7">
    <location>
        <begin position="301"/>
        <end position="320"/>
    </location>
</feature>
<sequence length="516" mass="53004">MSRKPAILATVCLAALTINLDTTIVNVALPSLARELDAGTRDLLWIVDGYNLAFAALVLAMGSISDRIGRRPALVAGLAGFAAASGAAALVDSSAALIALRFVMGVCAALIFPTTLSIIANAFPDRRERAGALGVWGAAVGMGVALGPITGGFLLEHFSWHSVFWALVPVGLVAIGMTLAFVPESRDPGVPALDRPGLVVSVAALGTLTWTIIEAPEHGWSSLTTLAGFAVAALLIAVFVRVERVVEHPMLDVTLFLDRRFSAACGAVTVAFFALFGFIFLITQFFQFVRDYSALGTGLRILPVAISIAVASVAGAVLAPRLGTKRVVTTGLALLGAAFLWISTMTVETSYATTMVPQMVLMGLGLGLVSTPATESILQVLPPARAGVGSAVNDATRELGGTLGVAVVGSLFSSLYGDRLASLLEGARLDAATLDRARESVGFADALADRAPQVSDALDVAFVHGLETACVVIGLLCLVGAVAAAVALPGHRYDPLAEAALAGAGADVPEPAVSAR</sequence>
<dbReference type="Gene3D" id="1.20.1720.10">
    <property type="entry name" value="Multidrug resistance protein D"/>
    <property type="match status" value="1"/>
</dbReference>
<comment type="subcellular location">
    <subcellularLocation>
        <location evidence="1">Cell membrane</location>
        <topology evidence="1">Multi-pass membrane protein</topology>
    </subcellularLocation>
</comment>
<keyword evidence="4 7" id="KW-0812">Transmembrane</keyword>
<evidence type="ECO:0000256" key="7">
    <source>
        <dbReference type="SAM" id="Phobius"/>
    </source>
</evidence>
<dbReference type="PRINTS" id="PR01036">
    <property type="entry name" value="TCRTETB"/>
</dbReference>
<keyword evidence="6 7" id="KW-0472">Membrane</keyword>
<proteinExistence type="predicted"/>
<feature type="transmembrane region" description="Helical" evidence="7">
    <location>
        <begin position="261"/>
        <end position="289"/>
    </location>
</feature>
<dbReference type="Pfam" id="PF07690">
    <property type="entry name" value="MFS_1"/>
    <property type="match status" value="1"/>
</dbReference>
<feature type="transmembrane region" description="Helical" evidence="7">
    <location>
        <begin position="327"/>
        <end position="347"/>
    </location>
</feature>
<feature type="transmembrane region" description="Helical" evidence="7">
    <location>
        <begin position="195"/>
        <end position="213"/>
    </location>
</feature>
<organism evidence="9 10">
    <name type="scientific">Nocardioides marinquilinus</name>
    <dbReference type="NCBI Taxonomy" id="1210400"/>
    <lineage>
        <taxon>Bacteria</taxon>
        <taxon>Bacillati</taxon>
        <taxon>Actinomycetota</taxon>
        <taxon>Actinomycetes</taxon>
        <taxon>Propionibacteriales</taxon>
        <taxon>Nocardioidaceae</taxon>
        <taxon>Nocardioides</taxon>
    </lineage>
</organism>
<evidence type="ECO:0000256" key="6">
    <source>
        <dbReference type="ARBA" id="ARBA00023136"/>
    </source>
</evidence>
<keyword evidence="3" id="KW-1003">Cell membrane</keyword>
<evidence type="ECO:0000256" key="1">
    <source>
        <dbReference type="ARBA" id="ARBA00004651"/>
    </source>
</evidence>
<dbReference type="InterPro" id="IPR020846">
    <property type="entry name" value="MFS_dom"/>
</dbReference>
<gene>
    <name evidence="9" type="ORF">GCM10023340_01250</name>
</gene>
<dbReference type="InterPro" id="IPR036259">
    <property type="entry name" value="MFS_trans_sf"/>
</dbReference>
<evidence type="ECO:0000256" key="2">
    <source>
        <dbReference type="ARBA" id="ARBA00022448"/>
    </source>
</evidence>
<dbReference type="Gene3D" id="1.20.1250.20">
    <property type="entry name" value="MFS general substrate transporter like domains"/>
    <property type="match status" value="1"/>
</dbReference>
<dbReference type="RefSeq" id="WP_345453260.1">
    <property type="nucleotide sequence ID" value="NZ_BAABKG010000001.1"/>
</dbReference>
<feature type="transmembrane region" description="Helical" evidence="7">
    <location>
        <begin position="130"/>
        <end position="151"/>
    </location>
</feature>
<feature type="transmembrane region" description="Helical" evidence="7">
    <location>
        <begin position="219"/>
        <end position="240"/>
    </location>
</feature>
<dbReference type="PANTHER" id="PTHR42718">
    <property type="entry name" value="MAJOR FACILITATOR SUPERFAMILY MULTIDRUG TRANSPORTER MFSC"/>
    <property type="match status" value="1"/>
</dbReference>
<feature type="transmembrane region" description="Helical" evidence="7">
    <location>
        <begin position="44"/>
        <end position="61"/>
    </location>
</feature>
<feature type="transmembrane region" description="Helical" evidence="7">
    <location>
        <begin position="462"/>
        <end position="488"/>
    </location>
</feature>
<dbReference type="PANTHER" id="PTHR42718:SF42">
    <property type="entry name" value="EXPORT PROTEIN"/>
    <property type="match status" value="1"/>
</dbReference>
<comment type="caution">
    <text evidence="9">The sequence shown here is derived from an EMBL/GenBank/DDBJ whole genome shotgun (WGS) entry which is preliminary data.</text>
</comment>
<feature type="transmembrane region" description="Helical" evidence="7">
    <location>
        <begin position="73"/>
        <end position="91"/>
    </location>
</feature>
<feature type="transmembrane region" description="Helical" evidence="7">
    <location>
        <begin position="97"/>
        <end position="123"/>
    </location>
</feature>
<dbReference type="CDD" id="cd17321">
    <property type="entry name" value="MFS_MMR_MDR_like"/>
    <property type="match status" value="1"/>
</dbReference>
<accession>A0ABP9P9F8</accession>
<dbReference type="EMBL" id="BAABKG010000001">
    <property type="protein sequence ID" value="GAA5140698.1"/>
    <property type="molecule type" value="Genomic_DNA"/>
</dbReference>
<feature type="domain" description="Major facilitator superfamily (MFS) profile" evidence="8">
    <location>
        <begin position="7"/>
        <end position="492"/>
    </location>
</feature>
<protein>
    <submittedName>
        <fullName evidence="9">MFS transporter</fullName>
    </submittedName>
</protein>